<dbReference type="AlphaFoldDB" id="A0A1W1WE31"/>
<organism evidence="1 2">
    <name type="scientific">Sulfobacillus thermosulfidooxidans (strain DSM 9293 / VKM B-1269 / AT-1)</name>
    <dbReference type="NCBI Taxonomy" id="929705"/>
    <lineage>
        <taxon>Bacteria</taxon>
        <taxon>Bacillati</taxon>
        <taxon>Bacillota</taxon>
        <taxon>Clostridia</taxon>
        <taxon>Eubacteriales</taxon>
        <taxon>Clostridiales Family XVII. Incertae Sedis</taxon>
        <taxon>Sulfobacillus</taxon>
    </lineage>
</organism>
<proteinExistence type="predicted"/>
<dbReference type="EMBL" id="FWWY01000001">
    <property type="protein sequence ID" value="SMC04526.1"/>
    <property type="molecule type" value="Genomic_DNA"/>
</dbReference>
<accession>A0A1W1WE31</accession>
<keyword evidence="2" id="KW-1185">Reference proteome</keyword>
<dbReference type="RefSeq" id="WP_084661276.1">
    <property type="nucleotide sequence ID" value="NZ_FWWY01000001.1"/>
</dbReference>
<protein>
    <submittedName>
        <fullName evidence="1">Uncharacterized protein</fullName>
    </submittedName>
</protein>
<dbReference type="OrthoDB" id="2082347at2"/>
<name>A0A1W1WE31_SULTA</name>
<evidence type="ECO:0000313" key="1">
    <source>
        <dbReference type="EMBL" id="SMC04526.1"/>
    </source>
</evidence>
<reference evidence="2" key="1">
    <citation type="submission" date="2017-04" db="EMBL/GenBank/DDBJ databases">
        <authorList>
            <person name="Varghese N."/>
            <person name="Submissions S."/>
        </authorList>
    </citation>
    <scope>NUCLEOTIDE SEQUENCE [LARGE SCALE GENOMIC DNA]</scope>
    <source>
        <strain evidence="2">DSM 9293</strain>
    </source>
</reference>
<sequence>MESWHEIAWQKWQDEMTSGLSEDIRQALEEMDGPSRAMWIARLRQSISPCAKIMAQYLKTGDKPWVIAPGLQWDIVETRHMIFMAYPEYLGEDPLAMAAIGLLWAASDVERMEVIVKKLGPAALYACYEGQLPSSLESLFGVLWHNYIQNFGLDGIRSEVRQFFSQASGADVPVTNIALAPMPGYAMYLEELNYGVVPHETSGESPKDIPAVLVALHYVPAPMRKGAALLAFKAIEGRILTDQWQKAALMEKRDGVDLW</sequence>
<evidence type="ECO:0000313" key="2">
    <source>
        <dbReference type="Proteomes" id="UP000192660"/>
    </source>
</evidence>
<dbReference type="STRING" id="28034.BFX07_00905"/>
<gene>
    <name evidence="1" type="ORF">SAMN00768000_1703</name>
</gene>
<dbReference type="Proteomes" id="UP000192660">
    <property type="component" value="Unassembled WGS sequence"/>
</dbReference>